<organism evidence="1 2">
    <name type="scientific">Caldanaerobacter subterraneus</name>
    <dbReference type="NCBI Taxonomy" id="911092"/>
    <lineage>
        <taxon>Bacteria</taxon>
        <taxon>Bacillati</taxon>
        <taxon>Bacillota</taxon>
        <taxon>Clostridia</taxon>
        <taxon>Thermoanaerobacterales</taxon>
        <taxon>Thermoanaerobacteraceae</taxon>
        <taxon>Caldanaerobacter</taxon>
    </lineage>
</organism>
<proteinExistence type="predicted"/>
<sequence>MKIGLEVINKDGLSETVDFEVKYLVLGGYSGRNTEGVMKHIEELAKLGVPKPPRVPMLYPISRYLLRFDEEVEVLDDKTNGEVEYVLFVDKDILYVTVGSDHTDRDLEKYGVRKSKQMYPVIIPKKVWKYKDVKDHWDEIVIKSFITVKGKEILYQEDPLKALHPPEKLIEDIEKELKIDKNGLVIFSGTIPSITGELLFGEEFKILMHDPVLKRSLEHKYNIKILPGIPEKSEGE</sequence>
<reference evidence="1 2" key="1">
    <citation type="submission" date="2020-04" db="EMBL/GenBank/DDBJ databases">
        <title>Draft genome sequence of Caldanaerobacter sunterraneus. strain 1523vc isolated from Griffin hot spring, Kamchatka, Russia.</title>
        <authorList>
            <person name="Toshchakov S.V."/>
            <person name="Podosokorskaya O.A."/>
            <person name="Kublanov I.V."/>
            <person name="Korzhenkov A."/>
            <person name="Patrushev M.V."/>
        </authorList>
    </citation>
    <scope>NUCLEOTIDE SEQUENCE [LARGE SCALE GENOMIC DNA]</scope>
    <source>
        <strain evidence="1 2">1523vc</strain>
    </source>
</reference>
<evidence type="ECO:0000313" key="2">
    <source>
        <dbReference type="Proteomes" id="UP000529861"/>
    </source>
</evidence>
<comment type="caution">
    <text evidence="1">The sequence shown here is derived from an EMBL/GenBank/DDBJ whole genome shotgun (WGS) entry which is preliminary data.</text>
</comment>
<dbReference type="Pfam" id="PF11010">
    <property type="entry name" value="DUF2848"/>
    <property type="match status" value="1"/>
</dbReference>
<name>A0A7Y2PKW4_9THEO</name>
<protein>
    <submittedName>
        <fullName evidence="1">DUF2848 family protein</fullName>
    </submittedName>
</protein>
<dbReference type="RefSeq" id="WP_170270274.1">
    <property type="nucleotide sequence ID" value="NZ_JABEQB010000004.1"/>
</dbReference>
<dbReference type="EMBL" id="JABEQB010000004">
    <property type="protein sequence ID" value="NNG66100.1"/>
    <property type="molecule type" value="Genomic_DNA"/>
</dbReference>
<evidence type="ECO:0000313" key="1">
    <source>
        <dbReference type="EMBL" id="NNG66100.1"/>
    </source>
</evidence>
<accession>A0A7Y2PKW4</accession>
<dbReference type="InterPro" id="IPR021269">
    <property type="entry name" value="DUF2848"/>
</dbReference>
<dbReference type="AlphaFoldDB" id="A0A7Y2PKW4"/>
<dbReference type="Proteomes" id="UP000529861">
    <property type="component" value="Unassembled WGS sequence"/>
</dbReference>
<gene>
    <name evidence="1" type="ORF">HKI81_02450</name>
</gene>